<sequence>MNGSKIPFKNHYDIVYYGEPDDLCHNEDKEEGRPVWNKWIGNREIFSPQYIYHITSHRSMLDDLIRKNNDTLAMFNLNEQFYSICRSMNIKKTKPIYGMLLTIIKEQVFEQFQFDELKNIIGALYYIHKVKRCSYKHTQEGVISVMKNRELKEEMFENYIETFSKVLKVDEISEEEVKHGVRKVINRVMEYLKTNENKIDFKIEDVYDLYDETEETDDKEVVEYNNYDKYKSKEYKEGGYDDFDDPYYEDSDEEGIGGFGKWYDNDEDNDEYEHNRECKRTGCSKEHYYQHNSKGYERRGEDEGRSSKVSTEEKRVSEELKRVLISKMESHYEEIMETSLKIFEIIKSNELNKEMMESGRMSRIKYRKLIIPTVVFVTASSYEVEMMGRYVAEGLNMEQGELIYSSKLVVEWLKNVLIKRYRYKIYNASLFLQVVRSLKRGEGNVCELDNYKRMCELDKDGNQESKERIKEIRLWEVICDNGRKVPKRIINERIDILLNYIVQNLNEEMKKVTLKKEGIKIWFTKKEVIQYEEVMEDVKVLYRKKKYDEFRRQIRITQNNHQLIYKLVVMNRKKIEITTMELIKIVNDNGFMEMISEVKLSKYAINKHMVNSMVLIAIRLMKIPISSRMLFLYVKRPEGSFYISMKKIMKIMVKVIESKQKCKISTMEEFLERIVKENDLEKMVVKTEELMKLVKE</sequence>
<dbReference type="AlphaFoldDB" id="J4C826"/>
<accession>J4C826</accession>
<dbReference type="GeneID" id="20714482"/>
<name>J4C826_THEOR</name>
<reference evidence="2 3" key="1">
    <citation type="journal article" date="2012" name="MBio">
        <title>Comparative genome analysis of three eukaryotic parasites with differing abilities to transform leukocytes reveals key mediators of Theileria-induced leukocyte transformation.</title>
        <authorList>
            <person name="Hayashida K."/>
            <person name="Hara Y."/>
            <person name="Abe T."/>
            <person name="Yamasaki C."/>
            <person name="Toyoda A."/>
            <person name="Kosuge T."/>
            <person name="Suzuki Y."/>
            <person name="Sato Y."/>
            <person name="Kawashima S."/>
            <person name="Katayama T."/>
            <person name="Wakaguri H."/>
            <person name="Inoue N."/>
            <person name="Homma K."/>
            <person name="Tada-Umezaki M."/>
            <person name="Yagi Y."/>
            <person name="Fujii Y."/>
            <person name="Habara T."/>
            <person name="Kanehisa M."/>
            <person name="Watanabe H."/>
            <person name="Ito K."/>
            <person name="Gojobori T."/>
            <person name="Sugawara H."/>
            <person name="Imanishi T."/>
            <person name="Weir W."/>
            <person name="Gardner M."/>
            <person name="Pain A."/>
            <person name="Shiels B."/>
            <person name="Hattori M."/>
            <person name="Nene V."/>
            <person name="Sugimoto C."/>
        </authorList>
    </citation>
    <scope>NUCLEOTIDE SEQUENCE [LARGE SCALE GENOMIC DNA]</scope>
    <source>
        <strain evidence="2 3">Shintoku</strain>
    </source>
</reference>
<evidence type="ECO:0000313" key="3">
    <source>
        <dbReference type="Proteomes" id="UP000003786"/>
    </source>
</evidence>
<dbReference type="Proteomes" id="UP000003786">
    <property type="component" value="Chromosome 2"/>
</dbReference>
<protein>
    <submittedName>
        <fullName evidence="2">Uncharacterized protein</fullName>
    </submittedName>
</protein>
<feature type="region of interest" description="Disordered" evidence="1">
    <location>
        <begin position="291"/>
        <end position="313"/>
    </location>
</feature>
<dbReference type="VEuPathDB" id="PiroplasmaDB:TOT_020000320"/>
<dbReference type="RefSeq" id="XP_009690354.1">
    <property type="nucleotide sequence ID" value="XM_009692059.1"/>
</dbReference>
<evidence type="ECO:0000256" key="1">
    <source>
        <dbReference type="SAM" id="MobiDB-lite"/>
    </source>
</evidence>
<gene>
    <name evidence="2" type="ORF">TOT_020000320</name>
</gene>
<dbReference type="KEGG" id="tot:TOT_020000320"/>
<proteinExistence type="predicted"/>
<dbReference type="EMBL" id="AP011947">
    <property type="protein sequence ID" value="BAM40053.1"/>
    <property type="molecule type" value="Genomic_DNA"/>
</dbReference>
<evidence type="ECO:0000313" key="2">
    <source>
        <dbReference type="EMBL" id="BAM40053.1"/>
    </source>
</evidence>
<keyword evidence="3" id="KW-1185">Reference proteome</keyword>
<dbReference type="OrthoDB" id="10380505at2759"/>
<organism evidence="2 3">
    <name type="scientific">Theileria orientalis strain Shintoku</name>
    <dbReference type="NCBI Taxonomy" id="869250"/>
    <lineage>
        <taxon>Eukaryota</taxon>
        <taxon>Sar</taxon>
        <taxon>Alveolata</taxon>
        <taxon>Apicomplexa</taxon>
        <taxon>Aconoidasida</taxon>
        <taxon>Piroplasmida</taxon>
        <taxon>Theileriidae</taxon>
        <taxon>Theileria</taxon>
    </lineage>
</organism>